<feature type="transmembrane region" description="Helical" evidence="1">
    <location>
        <begin position="64"/>
        <end position="83"/>
    </location>
</feature>
<dbReference type="EMBL" id="MN740306">
    <property type="protein sequence ID" value="QHT99250.1"/>
    <property type="molecule type" value="Genomic_DNA"/>
</dbReference>
<feature type="transmembrane region" description="Helical" evidence="1">
    <location>
        <begin position="7"/>
        <end position="24"/>
    </location>
</feature>
<evidence type="ECO:0000313" key="2">
    <source>
        <dbReference type="EMBL" id="QHT99250.1"/>
    </source>
</evidence>
<proteinExistence type="predicted"/>
<feature type="transmembrane region" description="Helical" evidence="1">
    <location>
        <begin position="89"/>
        <end position="108"/>
    </location>
</feature>
<reference evidence="2" key="1">
    <citation type="journal article" date="2020" name="Nature">
        <title>Giant virus diversity and host interactions through global metagenomics.</title>
        <authorList>
            <person name="Schulz F."/>
            <person name="Roux S."/>
            <person name="Paez-Espino D."/>
            <person name="Jungbluth S."/>
            <person name="Walsh D.A."/>
            <person name="Denef V.J."/>
            <person name="McMahon K.D."/>
            <person name="Konstantinidis K.T."/>
            <person name="Eloe-Fadrosh E.A."/>
            <person name="Kyrpides N.C."/>
            <person name="Woyke T."/>
        </authorList>
    </citation>
    <scope>NUCLEOTIDE SEQUENCE</scope>
    <source>
        <strain evidence="2">GVMAG-M-3300025699-48</strain>
    </source>
</reference>
<accession>A0A6C0J392</accession>
<name>A0A6C0J392_9ZZZZ</name>
<keyword evidence="1" id="KW-0812">Transmembrane</keyword>
<protein>
    <submittedName>
        <fullName evidence="2">Uncharacterized protein</fullName>
    </submittedName>
</protein>
<organism evidence="2">
    <name type="scientific">viral metagenome</name>
    <dbReference type="NCBI Taxonomy" id="1070528"/>
    <lineage>
        <taxon>unclassified sequences</taxon>
        <taxon>metagenomes</taxon>
        <taxon>organismal metagenomes</taxon>
    </lineage>
</organism>
<dbReference type="AlphaFoldDB" id="A0A6C0J392"/>
<keyword evidence="1" id="KW-1133">Transmembrane helix</keyword>
<feature type="transmembrane region" description="Helical" evidence="1">
    <location>
        <begin position="30"/>
        <end position="52"/>
    </location>
</feature>
<sequence length="115" mass="13443">MYYISEFIGGGIITATFSYAASFYHSEPSYIKIIAFLWGIPLLYFYILYIAWQTDKQAAIDVTRHGLYGIITTIFAMLFTLFIRNFSKSVIIGFNILFLFCIISVYFYNKLYRTL</sequence>
<evidence type="ECO:0000256" key="1">
    <source>
        <dbReference type="SAM" id="Phobius"/>
    </source>
</evidence>
<keyword evidence="1" id="KW-0472">Membrane</keyword>